<dbReference type="EMBL" id="CP158568">
    <property type="protein sequence ID" value="XBY43473.1"/>
    <property type="molecule type" value="Genomic_DNA"/>
</dbReference>
<evidence type="ECO:0000313" key="8">
    <source>
        <dbReference type="EMBL" id="XBY43473.1"/>
    </source>
</evidence>
<evidence type="ECO:0000256" key="1">
    <source>
        <dbReference type="ARBA" id="ARBA00004816"/>
    </source>
</evidence>
<keyword evidence="5" id="KW-0704">Schiff base</keyword>
<name>A0AAU7X6B3_9HYPH</name>
<evidence type="ECO:0000256" key="2">
    <source>
        <dbReference type="ARBA" id="ARBA00009473"/>
    </source>
</evidence>
<accession>A0AAU7X6B3</accession>
<dbReference type="PIRSF" id="PIRSF001357">
    <property type="entry name" value="DeoC"/>
    <property type="match status" value="1"/>
</dbReference>
<dbReference type="PANTHER" id="PTHR10889:SF3">
    <property type="entry name" value="DEOXYRIBOSE-PHOSPHATE ALDOLASE"/>
    <property type="match status" value="1"/>
</dbReference>
<evidence type="ECO:0000256" key="7">
    <source>
        <dbReference type="NCBIfam" id="TIGR00126"/>
    </source>
</evidence>
<dbReference type="Gene3D" id="3.20.20.70">
    <property type="entry name" value="Aldolase class I"/>
    <property type="match status" value="1"/>
</dbReference>
<evidence type="ECO:0000256" key="3">
    <source>
        <dbReference type="ARBA" id="ARBA00012515"/>
    </source>
</evidence>
<dbReference type="SMART" id="SM01133">
    <property type="entry name" value="DeoC"/>
    <property type="match status" value="1"/>
</dbReference>
<dbReference type="InterPro" id="IPR011343">
    <property type="entry name" value="DeoC"/>
</dbReference>
<evidence type="ECO:0000256" key="5">
    <source>
        <dbReference type="ARBA" id="ARBA00023270"/>
    </source>
</evidence>
<organism evidence="8">
    <name type="scientific">Methyloraptor flagellatus</name>
    <dbReference type="NCBI Taxonomy" id="3162530"/>
    <lineage>
        <taxon>Bacteria</taxon>
        <taxon>Pseudomonadati</taxon>
        <taxon>Pseudomonadota</taxon>
        <taxon>Alphaproteobacteria</taxon>
        <taxon>Hyphomicrobiales</taxon>
        <taxon>Ancalomicrobiaceae</taxon>
        <taxon>Methyloraptor</taxon>
    </lineage>
</organism>
<dbReference type="GO" id="GO:0005737">
    <property type="term" value="C:cytoplasm"/>
    <property type="evidence" value="ECO:0007669"/>
    <property type="project" value="InterPro"/>
</dbReference>
<dbReference type="AlphaFoldDB" id="A0AAU7X6B3"/>
<dbReference type="SUPFAM" id="SSF51569">
    <property type="entry name" value="Aldolase"/>
    <property type="match status" value="1"/>
</dbReference>
<keyword evidence="4 8" id="KW-0456">Lyase</keyword>
<comment type="pathway">
    <text evidence="1">Carbohydrate degradation; 2-deoxy-D-ribose 1-phosphate degradation; D-glyceraldehyde 3-phosphate and acetaldehyde from 2-deoxy-alpha-D-ribose 1-phosphate: step 2/2.</text>
</comment>
<dbReference type="EC" id="4.1.2.4" evidence="3 7"/>
<protein>
    <recommendedName>
        <fullName evidence="3 7">Deoxyribose-phosphate aldolase</fullName>
        <ecNumber evidence="3 7">4.1.2.4</ecNumber>
    </recommendedName>
</protein>
<proteinExistence type="inferred from homology"/>
<dbReference type="GO" id="GO:0004139">
    <property type="term" value="F:deoxyribose-phosphate aldolase activity"/>
    <property type="evidence" value="ECO:0007669"/>
    <property type="project" value="UniProtKB-UniRule"/>
</dbReference>
<dbReference type="InterPro" id="IPR013785">
    <property type="entry name" value="Aldolase_TIM"/>
</dbReference>
<dbReference type="GO" id="GO:0016052">
    <property type="term" value="P:carbohydrate catabolic process"/>
    <property type="evidence" value="ECO:0007669"/>
    <property type="project" value="TreeGrafter"/>
</dbReference>
<dbReference type="CDD" id="cd00959">
    <property type="entry name" value="DeoC"/>
    <property type="match status" value="1"/>
</dbReference>
<dbReference type="GO" id="GO:0009264">
    <property type="term" value="P:deoxyribonucleotide catabolic process"/>
    <property type="evidence" value="ECO:0007669"/>
    <property type="project" value="UniProtKB-UniRule"/>
</dbReference>
<gene>
    <name evidence="8" type="primary">deoC</name>
    <name evidence="8" type="ORF">ABS361_15445</name>
</gene>
<dbReference type="Pfam" id="PF01791">
    <property type="entry name" value="DeoC"/>
    <property type="match status" value="1"/>
</dbReference>
<evidence type="ECO:0000256" key="4">
    <source>
        <dbReference type="ARBA" id="ARBA00023239"/>
    </source>
</evidence>
<dbReference type="InterPro" id="IPR002915">
    <property type="entry name" value="DeoC/FbaB/LacD_aldolase"/>
</dbReference>
<sequence>MTDLSSVARRALPLLDLTDLSDGCTDAAIDALCARAETPVGNVAAVCVFPAFVARAKKTLAGTGIAVATVVNFPAGGDDTVAVEAETDKALADGADEIDLVMPYRAFLAGRPGFAETQIVRVKRRLGAAHKLKVILETGRLVEPAAIRAASDLALGAGADFIKTSTGKVDVNATPAAAEIMLTAIRDSGRPAGFKAAGGIRTAADAAVYLDLADRILGPDWASARTFRFGASGLLDDLLAQLGHGAAAKPSAY</sequence>
<dbReference type="NCBIfam" id="TIGR00126">
    <property type="entry name" value="deoC"/>
    <property type="match status" value="1"/>
</dbReference>
<comment type="catalytic activity">
    <reaction evidence="6">
        <text>2-deoxy-D-ribose 5-phosphate = D-glyceraldehyde 3-phosphate + acetaldehyde</text>
        <dbReference type="Rhea" id="RHEA:12821"/>
        <dbReference type="ChEBI" id="CHEBI:15343"/>
        <dbReference type="ChEBI" id="CHEBI:59776"/>
        <dbReference type="ChEBI" id="CHEBI:62877"/>
        <dbReference type="EC" id="4.1.2.4"/>
    </reaction>
</comment>
<dbReference type="RefSeq" id="WP_407048574.1">
    <property type="nucleotide sequence ID" value="NZ_CP158568.1"/>
</dbReference>
<comment type="similarity">
    <text evidence="2">Belongs to the DeoC/FbaB aldolase family. DeoC type 2 subfamily.</text>
</comment>
<dbReference type="KEGG" id="mflg:ABS361_15445"/>
<dbReference type="PANTHER" id="PTHR10889">
    <property type="entry name" value="DEOXYRIBOSE-PHOSPHATE ALDOLASE"/>
    <property type="match status" value="1"/>
</dbReference>
<reference evidence="8" key="1">
    <citation type="submission" date="2024-06" db="EMBL/GenBank/DDBJ databases">
        <title>Methylostella associata gen. nov., sp. nov., a novel Ancalomicrobiaceae-affiliated facultatively methylotrophic bacteria that feed on methanotrophs of the genus Methylococcus.</title>
        <authorList>
            <person name="Saltykova V."/>
            <person name="Danilova O.V."/>
            <person name="Oshkin I.Y."/>
            <person name="Belova S.E."/>
            <person name="Pimenov N.V."/>
            <person name="Dedysh S.N."/>
        </authorList>
    </citation>
    <scope>NUCLEOTIDE SEQUENCE</scope>
    <source>
        <strain evidence="8">S20</strain>
    </source>
</reference>
<evidence type="ECO:0000256" key="6">
    <source>
        <dbReference type="ARBA" id="ARBA00048791"/>
    </source>
</evidence>